<evidence type="ECO:0000256" key="4">
    <source>
        <dbReference type="ARBA" id="ARBA00022692"/>
    </source>
</evidence>
<organism evidence="11 12">
    <name type="scientific">Tilletia indica</name>
    <dbReference type="NCBI Taxonomy" id="43049"/>
    <lineage>
        <taxon>Eukaryota</taxon>
        <taxon>Fungi</taxon>
        <taxon>Dikarya</taxon>
        <taxon>Basidiomycota</taxon>
        <taxon>Ustilaginomycotina</taxon>
        <taxon>Exobasidiomycetes</taxon>
        <taxon>Tilletiales</taxon>
        <taxon>Tilletiaceae</taxon>
        <taxon>Tilletia</taxon>
    </lineage>
</organism>
<protein>
    <submittedName>
        <fullName evidence="11">Uncharacterized protein</fullName>
    </submittedName>
</protein>
<evidence type="ECO:0000256" key="10">
    <source>
        <dbReference type="RuleBase" id="RU000488"/>
    </source>
</evidence>
<evidence type="ECO:0000313" key="11">
    <source>
        <dbReference type="EMBL" id="KAE8241902.1"/>
    </source>
</evidence>
<evidence type="ECO:0000256" key="3">
    <source>
        <dbReference type="ARBA" id="ARBA00022448"/>
    </source>
</evidence>
<dbReference type="GO" id="GO:0000064">
    <property type="term" value="F:L-ornithine transmembrane transporter activity"/>
    <property type="evidence" value="ECO:0007669"/>
    <property type="project" value="TreeGrafter"/>
</dbReference>
<keyword evidence="5" id="KW-0677">Repeat</keyword>
<keyword evidence="12" id="KW-1185">Reference proteome</keyword>
<evidence type="ECO:0000256" key="9">
    <source>
        <dbReference type="PROSITE-ProRule" id="PRU00282"/>
    </source>
</evidence>
<evidence type="ECO:0000256" key="2">
    <source>
        <dbReference type="ARBA" id="ARBA00006375"/>
    </source>
</evidence>
<proteinExistence type="inferred from homology"/>
<dbReference type="Pfam" id="PF00153">
    <property type="entry name" value="Mito_carr"/>
    <property type="match status" value="3"/>
</dbReference>
<dbReference type="AlphaFoldDB" id="A0A177TX03"/>
<reference evidence="11" key="2">
    <citation type="journal article" date="2019" name="IMA Fungus">
        <title>Genome sequencing and comparison of five Tilletia species to identify candidate genes for the detection of regulated species infecting wheat.</title>
        <authorList>
            <person name="Nguyen H.D.T."/>
            <person name="Sultana T."/>
            <person name="Kesanakurti P."/>
            <person name="Hambleton S."/>
        </authorList>
    </citation>
    <scope>NUCLEOTIDE SEQUENCE</scope>
    <source>
        <strain evidence="11">DAOMC 236416</strain>
    </source>
</reference>
<dbReference type="Proteomes" id="UP000077521">
    <property type="component" value="Unassembled WGS sequence"/>
</dbReference>
<accession>A0A177TX03</accession>
<dbReference type="InterPro" id="IPR050567">
    <property type="entry name" value="Mitochondrial_Carrier"/>
</dbReference>
<dbReference type="PROSITE" id="PS50920">
    <property type="entry name" value="SOLCAR"/>
    <property type="match status" value="3"/>
</dbReference>
<keyword evidence="4 9" id="KW-0812">Transmembrane</keyword>
<sequence>MAAFDLTADTKRPSFRISRTTRDILSGTTGGIAQVLVGQPFDIVKVRLQTAPPGTYAGMGDLVKKIIANEGPFAFYKGTLTPLMGVGLCVSIQFGVVGYLKREFTKSNERRASKSILGGAVPSLSLGQLYMSGAAAGLANAFVAGPIEHIRIRLQTQTTKVYTGPLDCFSKITAAAGPTGIFRGMVPTLLREGVGTGTYFLVYESLVQWYLARLGPGTTRADLPTLNAMAFGATAGVSLWLSAYPFDVIKSRLQTDAIQASSRQYAGPLDCAAQIMRTSGLRGFLKGLGPTLVRAPIANAATFAAFETAARNLDMFV</sequence>
<dbReference type="GO" id="GO:0031966">
    <property type="term" value="C:mitochondrial membrane"/>
    <property type="evidence" value="ECO:0007669"/>
    <property type="project" value="UniProtKB-SubCell"/>
</dbReference>
<dbReference type="Gene3D" id="1.50.40.10">
    <property type="entry name" value="Mitochondrial carrier domain"/>
    <property type="match status" value="2"/>
</dbReference>
<reference evidence="11" key="1">
    <citation type="submission" date="2016-04" db="EMBL/GenBank/DDBJ databases">
        <authorList>
            <person name="Nguyen H.D."/>
            <person name="Samba Siva P."/>
            <person name="Cullis J."/>
            <person name="Levesque C.A."/>
            <person name="Hambleton S."/>
        </authorList>
    </citation>
    <scope>NUCLEOTIDE SEQUENCE</scope>
    <source>
        <strain evidence="11">DAOMC 236416</strain>
    </source>
</reference>
<keyword evidence="8 9" id="KW-0472">Membrane</keyword>
<evidence type="ECO:0000256" key="8">
    <source>
        <dbReference type="ARBA" id="ARBA00023136"/>
    </source>
</evidence>
<keyword evidence="6" id="KW-1133">Transmembrane helix</keyword>
<dbReference type="PANTHER" id="PTHR45624">
    <property type="entry name" value="MITOCHONDRIAL BASIC AMINO ACIDS TRANSPORTER-RELATED"/>
    <property type="match status" value="1"/>
</dbReference>
<keyword evidence="3 10" id="KW-0813">Transport</keyword>
<dbReference type="PRINTS" id="PR00926">
    <property type="entry name" value="MITOCARRIER"/>
</dbReference>
<dbReference type="InterPro" id="IPR023395">
    <property type="entry name" value="MCP_dom_sf"/>
</dbReference>
<dbReference type="InterPro" id="IPR002067">
    <property type="entry name" value="MCP"/>
</dbReference>
<feature type="repeat" description="Solcar" evidence="9">
    <location>
        <begin position="223"/>
        <end position="312"/>
    </location>
</feature>
<gene>
    <name evidence="11" type="ORF">A4X13_0g7210</name>
</gene>
<evidence type="ECO:0000256" key="6">
    <source>
        <dbReference type="ARBA" id="ARBA00022989"/>
    </source>
</evidence>
<feature type="repeat" description="Solcar" evidence="9">
    <location>
        <begin position="124"/>
        <end position="209"/>
    </location>
</feature>
<evidence type="ECO:0000313" key="12">
    <source>
        <dbReference type="Proteomes" id="UP000077521"/>
    </source>
</evidence>
<dbReference type="SUPFAM" id="SSF103506">
    <property type="entry name" value="Mitochondrial carrier"/>
    <property type="match status" value="1"/>
</dbReference>
<evidence type="ECO:0000256" key="1">
    <source>
        <dbReference type="ARBA" id="ARBA00004225"/>
    </source>
</evidence>
<dbReference type="InterPro" id="IPR018108">
    <property type="entry name" value="MCP_transmembrane"/>
</dbReference>
<keyword evidence="7" id="KW-0496">Mitochondrion</keyword>
<evidence type="ECO:0000256" key="5">
    <source>
        <dbReference type="ARBA" id="ARBA00022737"/>
    </source>
</evidence>
<name>A0A177TX03_9BASI</name>
<comment type="subcellular location">
    <subcellularLocation>
        <location evidence="1">Mitochondrion membrane</location>
        <topology evidence="1">Multi-pass membrane protein</topology>
    </subcellularLocation>
</comment>
<dbReference type="EMBL" id="LWDF02000836">
    <property type="protein sequence ID" value="KAE8241902.1"/>
    <property type="molecule type" value="Genomic_DNA"/>
</dbReference>
<feature type="repeat" description="Solcar" evidence="9">
    <location>
        <begin position="21"/>
        <end position="103"/>
    </location>
</feature>
<dbReference type="PANTHER" id="PTHR45624:SF12">
    <property type="entry name" value="MITOCHONDRIAL ORNITHINE TRANSPORTER 1"/>
    <property type="match status" value="1"/>
</dbReference>
<comment type="similarity">
    <text evidence="2 10">Belongs to the mitochondrial carrier (TC 2.A.29) family.</text>
</comment>
<evidence type="ECO:0000256" key="7">
    <source>
        <dbReference type="ARBA" id="ARBA00023128"/>
    </source>
</evidence>
<comment type="caution">
    <text evidence="11">The sequence shown here is derived from an EMBL/GenBank/DDBJ whole genome shotgun (WGS) entry which is preliminary data.</text>
</comment>
<dbReference type="GO" id="GO:1990575">
    <property type="term" value="P:mitochondrial L-ornithine transmembrane transport"/>
    <property type="evidence" value="ECO:0007669"/>
    <property type="project" value="TreeGrafter"/>
</dbReference>